<dbReference type="NCBIfam" id="TIGR02063">
    <property type="entry name" value="RNase_R"/>
    <property type="match status" value="1"/>
</dbReference>
<dbReference type="EC" id="3.1.13.1" evidence="7"/>
<dbReference type="GO" id="GO:0008859">
    <property type="term" value="F:exoribonuclease II activity"/>
    <property type="evidence" value="ECO:0007669"/>
    <property type="project" value="UniProtKB-EC"/>
</dbReference>
<feature type="compositionally biased region" description="Low complexity" evidence="8">
    <location>
        <begin position="753"/>
        <end position="788"/>
    </location>
</feature>
<dbReference type="RefSeq" id="WP_377046347.1">
    <property type="nucleotide sequence ID" value="NZ_JBHLUN010000015.1"/>
</dbReference>
<evidence type="ECO:0000256" key="1">
    <source>
        <dbReference type="ARBA" id="ARBA00001849"/>
    </source>
</evidence>
<evidence type="ECO:0000256" key="2">
    <source>
        <dbReference type="ARBA" id="ARBA00022490"/>
    </source>
</evidence>
<keyword evidence="6 7" id="KW-0694">RNA-binding</keyword>
<feature type="domain" description="S1 motif" evidence="9">
    <location>
        <begin position="656"/>
        <end position="699"/>
    </location>
</feature>
<dbReference type="InterPro" id="IPR003029">
    <property type="entry name" value="S1_domain"/>
</dbReference>
<dbReference type="SUPFAM" id="SSF50249">
    <property type="entry name" value="Nucleic acid-binding proteins"/>
    <property type="match status" value="2"/>
</dbReference>
<evidence type="ECO:0000256" key="3">
    <source>
        <dbReference type="ARBA" id="ARBA00022722"/>
    </source>
</evidence>
<organism evidence="10 11">
    <name type="scientific">Roseomonas elaeocarpi</name>
    <dbReference type="NCBI Taxonomy" id="907779"/>
    <lineage>
        <taxon>Bacteria</taxon>
        <taxon>Pseudomonadati</taxon>
        <taxon>Pseudomonadota</taxon>
        <taxon>Alphaproteobacteria</taxon>
        <taxon>Acetobacterales</taxon>
        <taxon>Roseomonadaceae</taxon>
        <taxon>Roseomonas</taxon>
    </lineage>
</organism>
<evidence type="ECO:0000256" key="8">
    <source>
        <dbReference type="SAM" id="MobiDB-lite"/>
    </source>
</evidence>
<evidence type="ECO:0000256" key="5">
    <source>
        <dbReference type="ARBA" id="ARBA00022839"/>
    </source>
</evidence>
<dbReference type="Pfam" id="PF00575">
    <property type="entry name" value="S1"/>
    <property type="match status" value="1"/>
</dbReference>
<dbReference type="InterPro" id="IPR022966">
    <property type="entry name" value="RNase_II/R_CS"/>
</dbReference>
<dbReference type="InterPro" id="IPR004476">
    <property type="entry name" value="RNase_II/RNase_R"/>
</dbReference>
<evidence type="ECO:0000256" key="4">
    <source>
        <dbReference type="ARBA" id="ARBA00022801"/>
    </source>
</evidence>
<evidence type="ECO:0000313" key="11">
    <source>
        <dbReference type="Proteomes" id="UP001589865"/>
    </source>
</evidence>
<evidence type="ECO:0000256" key="7">
    <source>
        <dbReference type="HAMAP-Rule" id="MF_01895"/>
    </source>
</evidence>
<dbReference type="Gene3D" id="2.40.50.140">
    <property type="entry name" value="Nucleic acid-binding proteins"/>
    <property type="match status" value="1"/>
</dbReference>
<reference evidence="10 11" key="1">
    <citation type="submission" date="2024-09" db="EMBL/GenBank/DDBJ databases">
        <authorList>
            <person name="Sun Q."/>
            <person name="Mori K."/>
        </authorList>
    </citation>
    <scope>NUCLEOTIDE SEQUENCE [LARGE SCALE GENOMIC DNA]</scope>
    <source>
        <strain evidence="10 11">TBRC 5777</strain>
    </source>
</reference>
<dbReference type="SMART" id="SM00955">
    <property type="entry name" value="RNB"/>
    <property type="match status" value="1"/>
</dbReference>
<dbReference type="InterPro" id="IPR001900">
    <property type="entry name" value="RNase_II/R"/>
</dbReference>
<name>A0ABV6JXZ3_9PROT</name>
<sequence length="788" mass="85761">MRPYRLRYRPLGAPPLVPAGGVAADAAGGIGNGVPVPPDTAGGTAGQPAPMPTQAQLRDYLRGAGGKVGKSELVRHFRLHVDQRPALREMLRVLRREGTAAPAGRRSLRHAASLPETAVVEVFGTDPDGDPLARPVNWQGESRPIIYMHPERKGQPALAPGERVLARLKPIGRDRYEGRTVKRLPAESASRVLGVFQDGRILPVDRRARAEWTVPEGESLDAANGELVLAEPLPSYRLGLRPARVVERLGPMGGPRAVSLVCIHLHNIPDRFDADTIAEAEAARAVTAEGREDLRNLPLITIDGEDARDFDDAVHAEATGDGWAVTVAIADVAHYVRPGSALDRTARARGNSVYFPDRVVPMLPEALSNGWCSLKPDEDRGCLFVRMEFDTAGTKRAHRVGRGIMRSHARMTYEAVQASRDAGEDRFAALYGAFAALTAERDRRGTLDLDLPERRVFLDAEGRVEAVRPRARLDSHRLIEEFMVAANVCAAEELERLHQPCLYRVHDRPADMKLEALRQFLQAFELELPPGNALRPRDFARILDAVRDRPEERLVDETVLRAQSQAEYSADNIGHFGLALSRYAHFTSPIRRYADLVVHRAVIAGLRLGRDGITPAEAEALPDTAEAITRTERRAAAAERDAVDRYLAAFMADHVGATFEGRVSGVTRSGLFVTLDENGASGIVPLRSLPDDRWEHDAGAQRLVGRHTGLVFSLAQPVELQLAEAIPLTGSLFFHLLQGSPIPPGGRARPRGARSVASRSGASRSGASRSAASRSAASRSGASHSSRR</sequence>
<dbReference type="PROSITE" id="PS01175">
    <property type="entry name" value="RIBONUCLEASE_II"/>
    <property type="match status" value="1"/>
</dbReference>
<keyword evidence="11" id="KW-1185">Reference proteome</keyword>
<dbReference type="PANTHER" id="PTHR23355">
    <property type="entry name" value="RIBONUCLEASE"/>
    <property type="match status" value="1"/>
</dbReference>
<proteinExistence type="inferred from homology"/>
<keyword evidence="4 7" id="KW-0378">Hydrolase</keyword>
<dbReference type="PROSITE" id="PS50126">
    <property type="entry name" value="S1"/>
    <property type="match status" value="1"/>
</dbReference>
<dbReference type="HAMAP" id="MF_01895">
    <property type="entry name" value="RNase_R"/>
    <property type="match status" value="1"/>
</dbReference>
<keyword evidence="2 7" id="KW-0963">Cytoplasm</keyword>
<keyword evidence="5 7" id="KW-0269">Exonuclease</keyword>
<dbReference type="EMBL" id="JBHLUN010000015">
    <property type="protein sequence ID" value="MFC0410603.1"/>
    <property type="molecule type" value="Genomic_DNA"/>
</dbReference>
<comment type="catalytic activity">
    <reaction evidence="1 7">
        <text>Exonucleolytic cleavage in the 3'- to 5'-direction to yield nucleoside 5'-phosphates.</text>
        <dbReference type="EC" id="3.1.13.1"/>
    </reaction>
</comment>
<comment type="function">
    <text evidence="7">3'-5' exoribonuclease that releases 5'-nucleoside monophosphates and is involved in maturation of structured RNAs.</text>
</comment>
<protein>
    <recommendedName>
        <fullName evidence="7">Ribonuclease R</fullName>
        <shortName evidence="7">RNase R</shortName>
        <ecNumber evidence="7">3.1.13.1</ecNumber>
    </recommendedName>
</protein>
<dbReference type="InterPro" id="IPR012340">
    <property type="entry name" value="NA-bd_OB-fold"/>
</dbReference>
<dbReference type="NCBIfam" id="TIGR00358">
    <property type="entry name" value="3_prime_RNase"/>
    <property type="match status" value="1"/>
</dbReference>
<dbReference type="Pfam" id="PF00773">
    <property type="entry name" value="RNB"/>
    <property type="match status" value="1"/>
</dbReference>
<dbReference type="PANTHER" id="PTHR23355:SF9">
    <property type="entry name" value="DIS3-LIKE EXONUCLEASE 2"/>
    <property type="match status" value="1"/>
</dbReference>
<dbReference type="SMART" id="SM00316">
    <property type="entry name" value="S1"/>
    <property type="match status" value="1"/>
</dbReference>
<keyword evidence="3 7" id="KW-0540">Nuclease</keyword>
<accession>A0ABV6JXZ3</accession>
<feature type="region of interest" description="Disordered" evidence="8">
    <location>
        <begin position="743"/>
        <end position="788"/>
    </location>
</feature>
<gene>
    <name evidence="7 10" type="primary">rnr</name>
    <name evidence="10" type="ORF">ACFFGY_20330</name>
</gene>
<evidence type="ECO:0000256" key="6">
    <source>
        <dbReference type="ARBA" id="ARBA00022884"/>
    </source>
</evidence>
<comment type="similarity">
    <text evidence="7">Belongs to the RNR ribonuclease family. RNase R subfamily.</text>
</comment>
<dbReference type="InterPro" id="IPR050180">
    <property type="entry name" value="RNR_Ribonuclease"/>
</dbReference>
<dbReference type="CDD" id="cd04471">
    <property type="entry name" value="S1_RNase_R"/>
    <property type="match status" value="1"/>
</dbReference>
<dbReference type="InterPro" id="IPR011805">
    <property type="entry name" value="RNase_R"/>
</dbReference>
<comment type="caution">
    <text evidence="10">The sequence shown here is derived from an EMBL/GenBank/DDBJ whole genome shotgun (WGS) entry which is preliminary data.</text>
</comment>
<evidence type="ECO:0000259" key="9">
    <source>
        <dbReference type="PROSITE" id="PS50126"/>
    </source>
</evidence>
<comment type="subcellular location">
    <subcellularLocation>
        <location evidence="7">Cytoplasm</location>
    </subcellularLocation>
</comment>
<dbReference type="Proteomes" id="UP001589865">
    <property type="component" value="Unassembled WGS sequence"/>
</dbReference>
<evidence type="ECO:0000313" key="10">
    <source>
        <dbReference type="EMBL" id="MFC0410603.1"/>
    </source>
</evidence>